<evidence type="ECO:0000256" key="5">
    <source>
        <dbReference type="ARBA" id="ARBA00022833"/>
    </source>
</evidence>
<feature type="binding site" evidence="8">
    <location>
        <position position="130"/>
    </location>
    <ligand>
        <name>Zn(2+)</name>
        <dbReference type="ChEBI" id="CHEBI:29105"/>
    </ligand>
</feature>
<feature type="binding site" evidence="8">
    <location>
        <position position="93"/>
    </location>
    <ligand>
        <name>Zn(2+)</name>
        <dbReference type="ChEBI" id="CHEBI:29105"/>
    </ligand>
</feature>
<keyword evidence="5 8" id="KW-0862">Zinc</keyword>
<accession>A0A3A1TTK6</accession>
<feature type="active site" evidence="7">
    <location>
        <position position="314"/>
    </location>
</feature>
<evidence type="ECO:0000256" key="2">
    <source>
        <dbReference type="ARBA" id="ARBA00010772"/>
    </source>
</evidence>
<proteinExistence type="inferred from homology"/>
<dbReference type="SUPFAM" id="SSF51182">
    <property type="entry name" value="RmlC-like cupins"/>
    <property type="match status" value="1"/>
</dbReference>
<comment type="catalytic activity">
    <reaction evidence="1">
        <text>D-mannose 6-phosphate = D-fructose 6-phosphate</text>
        <dbReference type="Rhea" id="RHEA:12356"/>
        <dbReference type="ChEBI" id="CHEBI:58735"/>
        <dbReference type="ChEBI" id="CHEBI:61527"/>
        <dbReference type="EC" id="5.3.1.8"/>
    </reaction>
</comment>
<dbReference type="EC" id="5.3.1.8" evidence="3"/>
<dbReference type="OrthoDB" id="9792649at2"/>
<gene>
    <name evidence="11" type="primary">manA</name>
    <name evidence="11" type="ORF">D1781_17000</name>
</gene>
<dbReference type="AlphaFoldDB" id="A0A3A1TTK6"/>
<evidence type="ECO:0000256" key="4">
    <source>
        <dbReference type="ARBA" id="ARBA00022723"/>
    </source>
</evidence>
<evidence type="ECO:0000259" key="10">
    <source>
        <dbReference type="Pfam" id="PF20511"/>
    </source>
</evidence>
<dbReference type="Gene3D" id="1.10.441.10">
    <property type="entry name" value="Phosphomannose Isomerase, domain 2"/>
    <property type="match status" value="1"/>
</dbReference>
<evidence type="ECO:0000256" key="9">
    <source>
        <dbReference type="SAM" id="MobiDB-lite"/>
    </source>
</evidence>
<dbReference type="PIRSF" id="PIRSF001480">
    <property type="entry name" value="Mannose-6-phosphate_isomerase"/>
    <property type="match status" value="1"/>
</dbReference>
<dbReference type="GO" id="GO:0004476">
    <property type="term" value="F:mannose-6-phosphate isomerase activity"/>
    <property type="evidence" value="ECO:0007669"/>
    <property type="project" value="UniProtKB-EC"/>
</dbReference>
<keyword evidence="12" id="KW-1185">Reference proteome</keyword>
<feature type="compositionally biased region" description="Polar residues" evidence="9">
    <location>
        <begin position="184"/>
        <end position="194"/>
    </location>
</feature>
<sequence>MFVGITNTPRDYAWGSRTAIAEVLGREASGGPEAEQWLGAHPGWPSTVTDATPALAGQKLDAVLAEHPELLGGRPRLPFLMKVLAADSPLSLQVHPDPEQARAGFAREQEAGVPLDAEERNYKDDSAKPELILALSPVFEALAGFQHVSLARMLFAELIVGASGEDRAVLSAFAEELTAGHPQETASLGSSADVTQEGMPVTGDTVPHHSGEGNALAAVVERLLRRGDDVDRLVAAVTRSAPNVGANSSFSREFETVAALAEAYPGDPGIVISLLMNRVSLRQGQALALTAGTLHAYLSGVGIEVMTASDNVLRGGLTPKHVDVDELLRVVRFEAEPVPLVLPETPVEGETLWRPQGDDFVLAQIGVGEAAAVHGYTLTGPESVTVPLTGPAVVLLLTGGVAVSGTKDAVSLARGEAVFASPDEGALTISGSGIAFMATTP</sequence>
<evidence type="ECO:0000256" key="7">
    <source>
        <dbReference type="PIRSR" id="PIRSR001480-1"/>
    </source>
</evidence>
<evidence type="ECO:0000313" key="11">
    <source>
        <dbReference type="EMBL" id="RIX26612.1"/>
    </source>
</evidence>
<dbReference type="InterPro" id="IPR014710">
    <property type="entry name" value="RmlC-like_jellyroll"/>
</dbReference>
<name>A0A3A1TTK6_9MICO</name>
<dbReference type="RefSeq" id="WP_119483688.1">
    <property type="nucleotide sequence ID" value="NZ_QXTG01000003.1"/>
</dbReference>
<keyword evidence="6 11" id="KW-0413">Isomerase</keyword>
<evidence type="ECO:0000256" key="8">
    <source>
        <dbReference type="PIRSR" id="PIRSR001480-2"/>
    </source>
</evidence>
<dbReference type="GO" id="GO:0005975">
    <property type="term" value="P:carbohydrate metabolic process"/>
    <property type="evidence" value="ECO:0007669"/>
    <property type="project" value="InterPro"/>
</dbReference>
<dbReference type="NCBIfam" id="TIGR00218">
    <property type="entry name" value="manA"/>
    <property type="match status" value="1"/>
</dbReference>
<evidence type="ECO:0000256" key="1">
    <source>
        <dbReference type="ARBA" id="ARBA00000757"/>
    </source>
</evidence>
<dbReference type="InterPro" id="IPR016305">
    <property type="entry name" value="Mannose-6-P_Isomerase"/>
</dbReference>
<dbReference type="CDD" id="cd07011">
    <property type="entry name" value="cupin_PMI_type_I_N"/>
    <property type="match status" value="1"/>
</dbReference>
<feature type="region of interest" description="Disordered" evidence="9">
    <location>
        <begin position="181"/>
        <end position="212"/>
    </location>
</feature>
<comment type="caution">
    <text evidence="11">The sequence shown here is derived from an EMBL/GenBank/DDBJ whole genome shotgun (WGS) entry which is preliminary data.</text>
</comment>
<dbReference type="Pfam" id="PF20511">
    <property type="entry name" value="PMI_typeI_cat"/>
    <property type="match status" value="1"/>
</dbReference>
<dbReference type="GO" id="GO:0005829">
    <property type="term" value="C:cytosol"/>
    <property type="evidence" value="ECO:0007669"/>
    <property type="project" value="TreeGrafter"/>
</dbReference>
<dbReference type="Proteomes" id="UP000265742">
    <property type="component" value="Unassembled WGS sequence"/>
</dbReference>
<organism evidence="11 12">
    <name type="scientific">Amnibacterium setariae</name>
    <dbReference type="NCBI Taxonomy" id="2306585"/>
    <lineage>
        <taxon>Bacteria</taxon>
        <taxon>Bacillati</taxon>
        <taxon>Actinomycetota</taxon>
        <taxon>Actinomycetes</taxon>
        <taxon>Micrococcales</taxon>
        <taxon>Microbacteriaceae</taxon>
        <taxon>Amnibacterium</taxon>
    </lineage>
</organism>
<comment type="similarity">
    <text evidence="2">Belongs to the mannose-6-phosphate isomerase type 1 family.</text>
</comment>
<dbReference type="PANTHER" id="PTHR10309">
    <property type="entry name" value="MANNOSE-6-PHOSPHATE ISOMERASE"/>
    <property type="match status" value="1"/>
</dbReference>
<dbReference type="GO" id="GO:0009298">
    <property type="term" value="P:GDP-mannose biosynthetic process"/>
    <property type="evidence" value="ECO:0007669"/>
    <property type="project" value="InterPro"/>
</dbReference>
<reference evidence="12" key="1">
    <citation type="submission" date="2018-09" db="EMBL/GenBank/DDBJ databases">
        <authorList>
            <person name="Kim I."/>
        </authorList>
    </citation>
    <scope>NUCLEOTIDE SEQUENCE [LARGE SCALE GENOMIC DNA]</scope>
    <source>
        <strain evidence="12">DD4a</strain>
    </source>
</reference>
<feature type="binding site" evidence="8">
    <location>
        <position position="295"/>
    </location>
    <ligand>
        <name>Zn(2+)</name>
        <dbReference type="ChEBI" id="CHEBI:29105"/>
    </ligand>
</feature>
<dbReference type="InterPro" id="IPR046457">
    <property type="entry name" value="PMI_typeI_cat"/>
</dbReference>
<dbReference type="PANTHER" id="PTHR10309:SF0">
    <property type="entry name" value="MANNOSE-6-PHOSPHATE ISOMERASE"/>
    <property type="match status" value="1"/>
</dbReference>
<dbReference type="GO" id="GO:0008270">
    <property type="term" value="F:zinc ion binding"/>
    <property type="evidence" value="ECO:0007669"/>
    <property type="project" value="InterPro"/>
</dbReference>
<dbReference type="EMBL" id="QXTG01000003">
    <property type="protein sequence ID" value="RIX26612.1"/>
    <property type="molecule type" value="Genomic_DNA"/>
</dbReference>
<comment type="cofactor">
    <cofactor evidence="8">
        <name>Zn(2+)</name>
        <dbReference type="ChEBI" id="CHEBI:29105"/>
    </cofactor>
    <text evidence="8">Binds 1 zinc ion per subunit.</text>
</comment>
<dbReference type="InterPro" id="IPR001250">
    <property type="entry name" value="Man6P_Isoase-1"/>
</dbReference>
<feature type="domain" description="Phosphomannose isomerase type I catalytic" evidence="10">
    <location>
        <begin position="5"/>
        <end position="146"/>
    </location>
</feature>
<protein>
    <recommendedName>
        <fullName evidence="3">mannose-6-phosphate isomerase</fullName>
        <ecNumber evidence="3">5.3.1.8</ecNumber>
    </recommendedName>
</protein>
<keyword evidence="4 8" id="KW-0479">Metal-binding</keyword>
<dbReference type="Gene3D" id="2.60.120.10">
    <property type="entry name" value="Jelly Rolls"/>
    <property type="match status" value="2"/>
</dbReference>
<evidence type="ECO:0000256" key="6">
    <source>
        <dbReference type="ARBA" id="ARBA00023235"/>
    </source>
</evidence>
<dbReference type="InterPro" id="IPR011051">
    <property type="entry name" value="RmlC_Cupin_sf"/>
</dbReference>
<feature type="binding site" evidence="8">
    <location>
        <position position="95"/>
    </location>
    <ligand>
        <name>Zn(2+)</name>
        <dbReference type="ChEBI" id="CHEBI:29105"/>
    </ligand>
</feature>
<evidence type="ECO:0000256" key="3">
    <source>
        <dbReference type="ARBA" id="ARBA00011956"/>
    </source>
</evidence>
<dbReference type="PRINTS" id="PR00714">
    <property type="entry name" value="MAN6PISMRASE"/>
</dbReference>
<evidence type="ECO:0000313" key="12">
    <source>
        <dbReference type="Proteomes" id="UP000265742"/>
    </source>
</evidence>